<sequence>MASGYVATILLLSGLLSRLAVALPTNGSDSLAGNICAWDADTFPVLYHEYGNDVCPPKWHLKDSGDCEDHVEGWFLDKQECSTYCEMKTTFYWGQEQPYVAVPPCKGTGSFSISESTHQGYVLKAKINVGAGKCAKIINGGITVGVGGKDGISQSWKKTVSLKENQCGYFTFIPIFRDSCGTYTDQYTYSGSTSPCIVVESIPNACTTTLVKFKRNDKIDQWRYIRGAVIFVYVDCDTLQPLKDGQDASWYHDGVPLPRGTPQMQGYEALWKEAMSKPLLAQSDDDIFGAVCRPDLGQLNATECLSVLNNIYSNAALPVFVPTKGAKAGTGVEISAVPPAHCHVYLSYDEDWDDDCKVSLMEVAAAAQKIFDSKCFDNDADTLNGNRIVRGKGNCASTVWFLREDTTPSGIAPPS</sequence>
<feature type="signal peptide" evidence="1">
    <location>
        <begin position="1"/>
        <end position="22"/>
    </location>
</feature>
<evidence type="ECO:0000313" key="3">
    <source>
        <dbReference type="Proteomes" id="UP001172673"/>
    </source>
</evidence>
<dbReference type="AlphaFoldDB" id="A0AA38X6N2"/>
<evidence type="ECO:0000256" key="1">
    <source>
        <dbReference type="SAM" id="SignalP"/>
    </source>
</evidence>
<dbReference type="Proteomes" id="UP001172673">
    <property type="component" value="Unassembled WGS sequence"/>
</dbReference>
<name>A0AA38X6N2_9EURO</name>
<proteinExistence type="predicted"/>
<evidence type="ECO:0000313" key="2">
    <source>
        <dbReference type="EMBL" id="KAJ9607845.1"/>
    </source>
</evidence>
<feature type="chain" id="PRO_5041321814" evidence="1">
    <location>
        <begin position="23"/>
        <end position="415"/>
    </location>
</feature>
<dbReference type="EMBL" id="JAPDRK010000011">
    <property type="protein sequence ID" value="KAJ9607845.1"/>
    <property type="molecule type" value="Genomic_DNA"/>
</dbReference>
<gene>
    <name evidence="2" type="ORF">H2200_007924</name>
</gene>
<keyword evidence="1" id="KW-0732">Signal</keyword>
<accession>A0AA38X6N2</accession>
<keyword evidence="3" id="KW-1185">Reference proteome</keyword>
<protein>
    <submittedName>
        <fullName evidence="2">Uncharacterized protein</fullName>
    </submittedName>
</protein>
<comment type="caution">
    <text evidence="2">The sequence shown here is derived from an EMBL/GenBank/DDBJ whole genome shotgun (WGS) entry which is preliminary data.</text>
</comment>
<organism evidence="2 3">
    <name type="scientific">Cladophialophora chaetospira</name>
    <dbReference type="NCBI Taxonomy" id="386627"/>
    <lineage>
        <taxon>Eukaryota</taxon>
        <taxon>Fungi</taxon>
        <taxon>Dikarya</taxon>
        <taxon>Ascomycota</taxon>
        <taxon>Pezizomycotina</taxon>
        <taxon>Eurotiomycetes</taxon>
        <taxon>Chaetothyriomycetidae</taxon>
        <taxon>Chaetothyriales</taxon>
        <taxon>Herpotrichiellaceae</taxon>
        <taxon>Cladophialophora</taxon>
    </lineage>
</organism>
<reference evidence="2" key="1">
    <citation type="submission" date="2022-10" db="EMBL/GenBank/DDBJ databases">
        <title>Culturing micro-colonial fungi from biological soil crusts in the Mojave desert and describing Neophaeococcomyces mojavensis, and introducing the new genera and species Taxawa tesnikishii.</title>
        <authorList>
            <person name="Kurbessoian T."/>
            <person name="Stajich J.E."/>
        </authorList>
    </citation>
    <scope>NUCLEOTIDE SEQUENCE</scope>
    <source>
        <strain evidence="2">TK_41</strain>
    </source>
</reference>